<dbReference type="VEuPathDB" id="TriTrypDB:TRSC58_05227"/>
<evidence type="ECO:0000313" key="1">
    <source>
        <dbReference type="EMBL" id="RNF12036.1"/>
    </source>
</evidence>
<keyword evidence="1" id="KW-0830">Ubiquinone</keyword>
<dbReference type="EC" id="1.6.5.3" evidence="1"/>
<protein>
    <submittedName>
        <fullName evidence="1">NADH:ubiquinone reductase (H(+)-translocating)</fullName>
        <ecNumber evidence="1">1.6.5.3</ecNumber>
    </submittedName>
</protein>
<keyword evidence="1" id="KW-0560">Oxidoreductase</keyword>
<dbReference type="GeneID" id="40324530"/>
<dbReference type="GO" id="GO:0016491">
    <property type="term" value="F:oxidoreductase activity"/>
    <property type="evidence" value="ECO:0007669"/>
    <property type="project" value="UniProtKB-KW"/>
</dbReference>
<proteinExistence type="predicted"/>
<dbReference type="OrthoDB" id="274641at2759"/>
<organism evidence="1 2">
    <name type="scientific">Trypanosoma rangeli</name>
    <dbReference type="NCBI Taxonomy" id="5698"/>
    <lineage>
        <taxon>Eukaryota</taxon>
        <taxon>Discoba</taxon>
        <taxon>Euglenozoa</taxon>
        <taxon>Kinetoplastea</taxon>
        <taxon>Metakinetoplastina</taxon>
        <taxon>Trypanosomatida</taxon>
        <taxon>Trypanosomatidae</taxon>
        <taxon>Trypanosoma</taxon>
        <taxon>Herpetosoma</taxon>
    </lineage>
</organism>
<name>A0A3R7MVN3_TRYRA</name>
<reference evidence="1 2" key="1">
    <citation type="journal article" date="2018" name="BMC Genomics">
        <title>Genomic comparison of Trypanosoma conorhini and Trypanosoma rangeli to Trypanosoma cruzi strains of high and low virulence.</title>
        <authorList>
            <person name="Bradwell K.R."/>
            <person name="Koparde V.N."/>
            <person name="Matveyev A.V."/>
            <person name="Serrano M.G."/>
            <person name="Alves J.M."/>
            <person name="Parikh H."/>
            <person name="Huang B."/>
            <person name="Lee V."/>
            <person name="Espinosa-Alvarez O."/>
            <person name="Ortiz P.A."/>
            <person name="Costa-Martins A.G."/>
            <person name="Teixeira M.M."/>
            <person name="Buck G.A."/>
        </authorList>
    </citation>
    <scope>NUCLEOTIDE SEQUENCE [LARGE SCALE GENOMIC DNA]</scope>
    <source>
        <strain evidence="1 2">AM80</strain>
    </source>
</reference>
<dbReference type="RefSeq" id="XP_029242536.1">
    <property type="nucleotide sequence ID" value="XM_029377669.1"/>
</dbReference>
<dbReference type="AlphaFoldDB" id="A0A3R7MVN3"/>
<dbReference type="EMBL" id="MKGL01000010">
    <property type="protein sequence ID" value="RNF12036.1"/>
    <property type="molecule type" value="Genomic_DNA"/>
</dbReference>
<gene>
    <name evidence="1" type="ORF">TraAM80_00597</name>
</gene>
<sequence>MVEPVDPHWFREQAPYTTSPMWLKWMQGNAAHTPAQMKARGEWDHTSLLGMPLPLNIKYDEFSLINADEIFSRDTMWVAAPCFLVNPERRALEEAGYSR</sequence>
<evidence type="ECO:0000313" key="2">
    <source>
        <dbReference type="Proteomes" id="UP000283634"/>
    </source>
</evidence>
<dbReference type="Proteomes" id="UP000283634">
    <property type="component" value="Unassembled WGS sequence"/>
</dbReference>
<accession>A0A3R7MVN3</accession>
<keyword evidence="2" id="KW-1185">Reference proteome</keyword>
<comment type="caution">
    <text evidence="1">The sequence shown here is derived from an EMBL/GenBank/DDBJ whole genome shotgun (WGS) entry which is preliminary data.</text>
</comment>